<organism evidence="10 11">
    <name type="scientific">Labeo rohita</name>
    <name type="common">Indian major carp</name>
    <name type="synonym">Cyprinus rohita</name>
    <dbReference type="NCBI Taxonomy" id="84645"/>
    <lineage>
        <taxon>Eukaryota</taxon>
        <taxon>Metazoa</taxon>
        <taxon>Chordata</taxon>
        <taxon>Craniata</taxon>
        <taxon>Vertebrata</taxon>
        <taxon>Euteleostomi</taxon>
        <taxon>Actinopterygii</taxon>
        <taxon>Neopterygii</taxon>
        <taxon>Teleostei</taxon>
        <taxon>Ostariophysi</taxon>
        <taxon>Cypriniformes</taxon>
        <taxon>Cyprinidae</taxon>
        <taxon>Labeoninae</taxon>
        <taxon>Labeonini</taxon>
        <taxon>Labeo</taxon>
    </lineage>
</organism>
<keyword evidence="5 9" id="KW-0472">Membrane</keyword>
<keyword evidence="3" id="KW-0732">Signal</keyword>
<comment type="subcellular location">
    <subcellularLocation>
        <location evidence="1">Membrane</location>
        <topology evidence="1">Single-pass type I membrane protein</topology>
    </subcellularLocation>
</comment>
<evidence type="ECO:0000256" key="3">
    <source>
        <dbReference type="ARBA" id="ARBA00022729"/>
    </source>
</evidence>
<reference evidence="10 11" key="1">
    <citation type="submission" date="2022-01" db="EMBL/GenBank/DDBJ databases">
        <title>A high-quality chromosome-level genome assembly of rohu carp, Labeo rohita.</title>
        <authorList>
            <person name="Arick M.A. II"/>
            <person name="Hsu C.-Y."/>
            <person name="Magbanua Z."/>
            <person name="Pechanova O."/>
            <person name="Grover C."/>
            <person name="Miller E."/>
            <person name="Thrash A."/>
            <person name="Ezzel L."/>
            <person name="Alam S."/>
            <person name="Benzie J."/>
            <person name="Hamilton M."/>
            <person name="Karsi A."/>
            <person name="Lawrence M.L."/>
            <person name="Peterson D.G."/>
        </authorList>
    </citation>
    <scope>NUCLEOTIDE SEQUENCE [LARGE SCALE GENOMIC DNA]</scope>
    <source>
        <strain evidence="11">BAU-BD-2019</strain>
        <tissue evidence="10">Blood</tissue>
    </source>
</reference>
<dbReference type="EMBL" id="JACTAM010000009">
    <property type="protein sequence ID" value="KAI2660506.1"/>
    <property type="molecule type" value="Genomic_DNA"/>
</dbReference>
<dbReference type="PANTHER" id="PTHR11494:SF8">
    <property type="entry name" value="CYTOTOXIC T-LYMPHOCYTE PROTEIN 4"/>
    <property type="match status" value="1"/>
</dbReference>
<protein>
    <submittedName>
        <fullName evidence="10">Hydroxylysine kinase</fullName>
    </submittedName>
</protein>
<sequence>MCDNEKNELEAKLKMNNEYVCELYDKSQAQTETKCNWHNEGNKFVFTLMKPEAFLKNTFTCVISKIKPLPIETKEGPSIKLLRGCRTTLAPQKKSCSFPNQTHNQNHTAVERPILEDKYVLLFCGLIITLAMLTLYSIILTACYIRLRDKNMESSDTLTYVPMQRNVNRHDLDNTEYVDMREVQKRGGSHRDMNHNSRLAF</sequence>
<evidence type="ECO:0000256" key="8">
    <source>
        <dbReference type="ARBA" id="ARBA00023319"/>
    </source>
</evidence>
<evidence type="ECO:0000313" key="10">
    <source>
        <dbReference type="EMBL" id="KAI2660506.1"/>
    </source>
</evidence>
<keyword evidence="10" id="KW-0418">Kinase</keyword>
<keyword evidence="7" id="KW-0325">Glycoprotein</keyword>
<dbReference type="PANTHER" id="PTHR11494">
    <property type="entry name" value="CYTOTOXIC T-LYMPHOCYTE PROTEIN"/>
    <property type="match status" value="1"/>
</dbReference>
<accession>A0ABQ8ME95</accession>
<dbReference type="InterPro" id="IPR040216">
    <property type="entry name" value="CTLA4/CD28"/>
</dbReference>
<evidence type="ECO:0000256" key="7">
    <source>
        <dbReference type="ARBA" id="ARBA00023180"/>
    </source>
</evidence>
<dbReference type="GO" id="GO:0016301">
    <property type="term" value="F:kinase activity"/>
    <property type="evidence" value="ECO:0007669"/>
    <property type="project" value="UniProtKB-KW"/>
</dbReference>
<evidence type="ECO:0000256" key="5">
    <source>
        <dbReference type="ARBA" id="ARBA00023136"/>
    </source>
</evidence>
<keyword evidence="2 9" id="KW-0812">Transmembrane</keyword>
<evidence type="ECO:0000313" key="11">
    <source>
        <dbReference type="Proteomes" id="UP000830375"/>
    </source>
</evidence>
<evidence type="ECO:0000256" key="6">
    <source>
        <dbReference type="ARBA" id="ARBA00023157"/>
    </source>
</evidence>
<keyword evidence="10" id="KW-0808">Transferase</keyword>
<name>A0ABQ8ME95_LABRO</name>
<evidence type="ECO:0000256" key="1">
    <source>
        <dbReference type="ARBA" id="ARBA00004479"/>
    </source>
</evidence>
<keyword evidence="8" id="KW-0393">Immunoglobulin domain</keyword>
<keyword evidence="11" id="KW-1185">Reference proteome</keyword>
<feature type="transmembrane region" description="Helical" evidence="9">
    <location>
        <begin position="119"/>
        <end position="145"/>
    </location>
</feature>
<evidence type="ECO:0000256" key="2">
    <source>
        <dbReference type="ARBA" id="ARBA00022692"/>
    </source>
</evidence>
<proteinExistence type="predicted"/>
<evidence type="ECO:0000256" key="9">
    <source>
        <dbReference type="SAM" id="Phobius"/>
    </source>
</evidence>
<dbReference type="Proteomes" id="UP000830375">
    <property type="component" value="Unassembled WGS sequence"/>
</dbReference>
<gene>
    <name evidence="10" type="ORF">H4Q32_008089</name>
</gene>
<evidence type="ECO:0000256" key="4">
    <source>
        <dbReference type="ARBA" id="ARBA00022989"/>
    </source>
</evidence>
<comment type="caution">
    <text evidence="10">The sequence shown here is derived from an EMBL/GenBank/DDBJ whole genome shotgun (WGS) entry which is preliminary data.</text>
</comment>
<keyword evidence="6" id="KW-1015">Disulfide bond</keyword>
<keyword evidence="4 9" id="KW-1133">Transmembrane helix</keyword>